<dbReference type="PROSITE" id="PS50003">
    <property type="entry name" value="PH_DOMAIN"/>
    <property type="match status" value="1"/>
</dbReference>
<feature type="compositionally biased region" description="Low complexity" evidence="1">
    <location>
        <begin position="295"/>
        <end position="308"/>
    </location>
</feature>
<dbReference type="Ensembl" id="ENSCVAT00000018594.1">
    <property type="protein sequence ID" value="ENSCVAP00000027492.1"/>
    <property type="gene ID" value="ENSCVAG00000013875.1"/>
</dbReference>
<dbReference type="InterPro" id="IPR001849">
    <property type="entry name" value="PH_domain"/>
</dbReference>
<feature type="compositionally biased region" description="Basic and acidic residues" evidence="1">
    <location>
        <begin position="256"/>
        <end position="289"/>
    </location>
</feature>
<feature type="compositionally biased region" description="Polar residues" evidence="1">
    <location>
        <begin position="309"/>
        <end position="326"/>
    </location>
</feature>
<dbReference type="InterPro" id="IPR011993">
    <property type="entry name" value="PH-like_dom_sf"/>
</dbReference>
<dbReference type="Pfam" id="PF00169">
    <property type="entry name" value="PH"/>
    <property type="match status" value="1"/>
</dbReference>
<evidence type="ECO:0000256" key="1">
    <source>
        <dbReference type="SAM" id="MobiDB-lite"/>
    </source>
</evidence>
<name>A0A3Q2E5R1_CYPVA</name>
<dbReference type="GeneTree" id="ENSGT00530000063760"/>
<dbReference type="AlphaFoldDB" id="A0A3Q2E5R1"/>
<organism evidence="3 4">
    <name type="scientific">Cyprinodon variegatus</name>
    <name type="common">Sheepshead minnow</name>
    <dbReference type="NCBI Taxonomy" id="28743"/>
    <lineage>
        <taxon>Eukaryota</taxon>
        <taxon>Metazoa</taxon>
        <taxon>Chordata</taxon>
        <taxon>Craniata</taxon>
        <taxon>Vertebrata</taxon>
        <taxon>Euteleostomi</taxon>
        <taxon>Actinopterygii</taxon>
        <taxon>Neopterygii</taxon>
        <taxon>Teleostei</taxon>
        <taxon>Neoteleostei</taxon>
        <taxon>Acanthomorphata</taxon>
        <taxon>Ovalentaria</taxon>
        <taxon>Atherinomorphae</taxon>
        <taxon>Cyprinodontiformes</taxon>
        <taxon>Cyprinodontidae</taxon>
        <taxon>Cyprinodon</taxon>
    </lineage>
</organism>
<evidence type="ECO:0000313" key="4">
    <source>
        <dbReference type="Proteomes" id="UP000265020"/>
    </source>
</evidence>
<accession>A0A3Q2E5R1</accession>
<evidence type="ECO:0000313" key="3">
    <source>
        <dbReference type="Ensembl" id="ENSCVAP00000027492.1"/>
    </source>
</evidence>
<dbReference type="OMA" id="MPPIKEA"/>
<feature type="region of interest" description="Disordered" evidence="1">
    <location>
        <begin position="140"/>
        <end position="326"/>
    </location>
</feature>
<reference evidence="3" key="1">
    <citation type="submission" date="2025-08" db="UniProtKB">
        <authorList>
            <consortium name="Ensembl"/>
        </authorList>
    </citation>
    <scope>IDENTIFICATION</scope>
</reference>
<dbReference type="SMART" id="SM00233">
    <property type="entry name" value="PH"/>
    <property type="match status" value="1"/>
</dbReference>
<protein>
    <submittedName>
        <fullName evidence="3">Pleckstrin homology domain containing, family O member 2</fullName>
    </submittedName>
</protein>
<feature type="domain" description="PH" evidence="2">
    <location>
        <begin position="19"/>
        <end position="122"/>
    </location>
</feature>
<feature type="compositionally biased region" description="Basic and acidic residues" evidence="1">
    <location>
        <begin position="341"/>
        <end position="360"/>
    </location>
</feature>
<dbReference type="GO" id="GO:0071888">
    <property type="term" value="P:macrophage apoptotic process"/>
    <property type="evidence" value="ECO:0007669"/>
    <property type="project" value="TreeGrafter"/>
</dbReference>
<dbReference type="PANTHER" id="PTHR15871:SF2">
    <property type="entry name" value="PLECKSTRIN HOMOLOGY DOMAIN-CONTAINING FAMILY O MEMBER 2"/>
    <property type="match status" value="1"/>
</dbReference>
<dbReference type="PANTHER" id="PTHR15871">
    <property type="entry name" value="PH DOMAIN-CONTAINING PROTEIN"/>
    <property type="match status" value="1"/>
</dbReference>
<dbReference type="SUPFAM" id="SSF50729">
    <property type="entry name" value="PH domain-like"/>
    <property type="match status" value="1"/>
</dbReference>
<dbReference type="InterPro" id="IPR043448">
    <property type="entry name" value="PKHO1/2"/>
</dbReference>
<evidence type="ECO:0000259" key="2">
    <source>
        <dbReference type="PROSITE" id="PS50003"/>
    </source>
</evidence>
<feature type="region of interest" description="Disordered" evidence="1">
    <location>
        <begin position="341"/>
        <end position="437"/>
    </location>
</feature>
<dbReference type="Proteomes" id="UP000265020">
    <property type="component" value="Unassembled WGS sequence"/>
</dbReference>
<sequence>MLLEEATKEEPAQPNKPKFLSKAGWVKKSHGRLLASYKDRYVQVEKTEMVVYENEDLQNCLERLDLESYDKCHELKSPFNKKHRLVLIRSPKSGNKIHDVKLQAQTAEEKEAWIKALSDCISRAKNKVFDEVKVDDSSNLEHITRTRPQGNRNRRPPTRIHMREVRIAAPTAKTDSSSDNIGVCSPGLSGSLVNITETSPTPHPPTPPSKDKKPCQPTQGADGERKMEGDGEVEQPRPAVDNKEVDQLGDSAGEGEPERTIKGEDYECDIRKTSDNEAEKPGEAEREELCAQPYDGSGSTASDDSATSPQLLQSSPQMNVDLNEPFTETLSLSPLLCHSLGGKEKKTEEKSVDSGQHSDDGSEGSAGEDTPEASISATLESHGGLDELTAAEDEGQTSVNLRQPAKLQLRANFHPSRRSEPLQKPLKPSNKAKSASIGDLLSESLDCNQQKNKLETEVALQMKKTNELLNQAQESHVEVMPEDLLAKALEKLQNADRVLREVKKLKVAKEKRMSW</sequence>
<dbReference type="Gene3D" id="2.30.29.30">
    <property type="entry name" value="Pleckstrin-homology domain (PH domain)/Phosphotyrosine-binding domain (PTB)"/>
    <property type="match status" value="1"/>
</dbReference>
<keyword evidence="4" id="KW-1185">Reference proteome</keyword>
<reference evidence="3" key="2">
    <citation type="submission" date="2025-09" db="UniProtKB">
        <authorList>
            <consortium name="Ensembl"/>
        </authorList>
    </citation>
    <scope>IDENTIFICATION</scope>
</reference>
<proteinExistence type="predicted"/>